<dbReference type="SUPFAM" id="SSF53098">
    <property type="entry name" value="Ribonuclease H-like"/>
    <property type="match status" value="1"/>
</dbReference>
<dbReference type="InterPro" id="IPR012337">
    <property type="entry name" value="RNaseH-like_sf"/>
</dbReference>
<dbReference type="EMBL" id="KZ293433">
    <property type="protein sequence ID" value="PBK68154.1"/>
    <property type="molecule type" value="Genomic_DNA"/>
</dbReference>
<proteinExistence type="predicted"/>
<evidence type="ECO:0000313" key="1">
    <source>
        <dbReference type="EMBL" id="PBK68154.1"/>
    </source>
</evidence>
<accession>A0A2H3BGU9</accession>
<reference evidence="2" key="1">
    <citation type="journal article" date="2017" name="Nat. Ecol. Evol.">
        <title>Genome expansion and lineage-specific genetic innovations in the forest pathogenic fungi Armillaria.</title>
        <authorList>
            <person name="Sipos G."/>
            <person name="Prasanna A.N."/>
            <person name="Walter M.C."/>
            <person name="O'Connor E."/>
            <person name="Balint B."/>
            <person name="Krizsan K."/>
            <person name="Kiss B."/>
            <person name="Hess J."/>
            <person name="Varga T."/>
            <person name="Slot J."/>
            <person name="Riley R."/>
            <person name="Boka B."/>
            <person name="Rigling D."/>
            <person name="Barry K."/>
            <person name="Lee J."/>
            <person name="Mihaltcheva S."/>
            <person name="LaButti K."/>
            <person name="Lipzen A."/>
            <person name="Waldron R."/>
            <person name="Moloney N.M."/>
            <person name="Sperisen C."/>
            <person name="Kredics L."/>
            <person name="Vagvoelgyi C."/>
            <person name="Patrignani A."/>
            <person name="Fitzpatrick D."/>
            <person name="Nagy I."/>
            <person name="Doyle S."/>
            <person name="Anderson J.B."/>
            <person name="Grigoriev I.V."/>
            <person name="Gueldener U."/>
            <person name="Muensterkoetter M."/>
            <person name="Nagy L.G."/>
        </authorList>
    </citation>
    <scope>NUCLEOTIDE SEQUENCE [LARGE SCALE GENOMIC DNA]</scope>
    <source>
        <strain evidence="2">28-4</strain>
    </source>
</reference>
<dbReference type="Proteomes" id="UP000218334">
    <property type="component" value="Unassembled WGS sequence"/>
</dbReference>
<evidence type="ECO:0000313" key="2">
    <source>
        <dbReference type="Proteomes" id="UP000218334"/>
    </source>
</evidence>
<gene>
    <name evidence="1" type="ORF">ARMSODRAFT_1019749</name>
</gene>
<sequence>MISMVLEYKAAVKKITADQDNGLREFKLSRAEWDIVKDLHDVLQILKDATLYFLRSTPSLATVIPVMDHIDTILATAALDKVKFSAPIHAALTVAKVHLNMYYDRTDQLKVYCIAMVLHP</sequence>
<keyword evidence="2" id="KW-1185">Reference proteome</keyword>
<organism evidence="1 2">
    <name type="scientific">Armillaria solidipes</name>
    <dbReference type="NCBI Taxonomy" id="1076256"/>
    <lineage>
        <taxon>Eukaryota</taxon>
        <taxon>Fungi</taxon>
        <taxon>Dikarya</taxon>
        <taxon>Basidiomycota</taxon>
        <taxon>Agaricomycotina</taxon>
        <taxon>Agaricomycetes</taxon>
        <taxon>Agaricomycetidae</taxon>
        <taxon>Agaricales</taxon>
        <taxon>Marasmiineae</taxon>
        <taxon>Physalacriaceae</taxon>
        <taxon>Armillaria</taxon>
    </lineage>
</organism>
<dbReference type="AlphaFoldDB" id="A0A2H3BGU9"/>
<protein>
    <submittedName>
        <fullName evidence="1">Uncharacterized protein</fullName>
    </submittedName>
</protein>
<name>A0A2H3BGU9_9AGAR</name>